<proteinExistence type="predicted"/>
<reference evidence="1 2" key="1">
    <citation type="submission" date="2019-03" db="EMBL/GenBank/DDBJ databases">
        <title>Draft genome sequences of novel Actinobacteria.</title>
        <authorList>
            <person name="Sahin N."/>
            <person name="Ay H."/>
            <person name="Saygin H."/>
        </authorList>
    </citation>
    <scope>NUCLEOTIDE SEQUENCE [LARGE SCALE GENOMIC DNA]</scope>
    <source>
        <strain evidence="1 2">DSM 45347</strain>
    </source>
</reference>
<dbReference type="Proteomes" id="UP000295431">
    <property type="component" value="Unassembled WGS sequence"/>
</dbReference>
<evidence type="ECO:0000313" key="1">
    <source>
        <dbReference type="EMBL" id="TDC12688.1"/>
    </source>
</evidence>
<gene>
    <name evidence="1" type="ORF">E1284_22710</name>
</gene>
<name>A0A4R4NSP7_9ACTN</name>
<organism evidence="1 2">
    <name type="scientific">Actinomadura bangladeshensis</name>
    <dbReference type="NCBI Taxonomy" id="453573"/>
    <lineage>
        <taxon>Bacteria</taxon>
        <taxon>Bacillati</taxon>
        <taxon>Actinomycetota</taxon>
        <taxon>Actinomycetes</taxon>
        <taxon>Streptosporangiales</taxon>
        <taxon>Thermomonosporaceae</taxon>
        <taxon>Actinomadura</taxon>
    </lineage>
</organism>
<dbReference type="RefSeq" id="WP_131942144.1">
    <property type="nucleotide sequence ID" value="NZ_BAAAMX010000004.1"/>
</dbReference>
<keyword evidence="2" id="KW-1185">Reference proteome</keyword>
<sequence>MSADQRPHVVRFSLLADLCLKLGERQQCASMLVHPSRGEAVLWVPGRAWPRRWLGVAAVDHRGRWLYAFGDQWSMAGDVTEAAARVAWAVRAR</sequence>
<evidence type="ECO:0000313" key="2">
    <source>
        <dbReference type="Proteomes" id="UP000295431"/>
    </source>
</evidence>
<comment type="caution">
    <text evidence="1">The sequence shown here is derived from an EMBL/GenBank/DDBJ whole genome shotgun (WGS) entry which is preliminary data.</text>
</comment>
<dbReference type="OrthoDB" id="3479562at2"/>
<dbReference type="EMBL" id="SMJW01000120">
    <property type="protein sequence ID" value="TDC12688.1"/>
    <property type="molecule type" value="Genomic_DNA"/>
</dbReference>
<accession>A0A4R4NSP7</accession>
<dbReference type="AlphaFoldDB" id="A0A4R4NSP7"/>
<protein>
    <submittedName>
        <fullName evidence="1">Uncharacterized protein</fullName>
    </submittedName>
</protein>